<evidence type="ECO:0000256" key="3">
    <source>
        <dbReference type="ARBA" id="ARBA00023015"/>
    </source>
</evidence>
<evidence type="ECO:0000259" key="6">
    <source>
        <dbReference type="PROSITE" id="PS50995"/>
    </source>
</evidence>
<dbReference type="OrthoDB" id="9806864at2"/>
<reference evidence="7 8" key="1">
    <citation type="submission" date="2019-09" db="EMBL/GenBank/DDBJ databases">
        <title>Genome sequence of Rhodovastum atsumiense, a diverse member of the Acetobacteraceae family of non-sulfur purple photosynthetic bacteria.</title>
        <authorList>
            <person name="Meyer T."/>
            <person name="Kyndt J."/>
        </authorList>
    </citation>
    <scope>NUCLEOTIDE SEQUENCE [LARGE SCALE GENOMIC DNA]</scope>
    <source>
        <strain evidence="7 8">DSM 21279</strain>
    </source>
</reference>
<dbReference type="PANTHER" id="PTHR33164:SF5">
    <property type="entry name" value="ORGANIC HYDROPEROXIDE RESISTANCE TRANSCRIPTIONAL REGULATOR"/>
    <property type="match status" value="1"/>
</dbReference>
<comment type="caution">
    <text evidence="7">The sequence shown here is derived from an EMBL/GenBank/DDBJ whole genome shotgun (WGS) entry which is preliminary data.</text>
</comment>
<dbReference type="RefSeq" id="WP_150041786.1">
    <property type="nucleotide sequence ID" value="NZ_OW485601.1"/>
</dbReference>
<dbReference type="GO" id="GO:0003700">
    <property type="term" value="F:DNA-binding transcription factor activity"/>
    <property type="evidence" value="ECO:0007669"/>
    <property type="project" value="InterPro"/>
</dbReference>
<evidence type="ECO:0000313" key="7">
    <source>
        <dbReference type="EMBL" id="KAA5611223.1"/>
    </source>
</evidence>
<sequence length="163" mass="18059">MTDTVLASPAAAGACLPEAPLVLDDMLCFALHSTAQAVGRANKPMLDRLGLTYPQYLVMIVLWAEDNRTVSAIGEKLFLDSGTLTPLLKRLEAAGFVTRARDAADERQVRIRLTERGRALRRQACGLKPAWHRQVFDDPEVSAELRRQILAFRDRVLACQGTE</sequence>
<organism evidence="7 8">
    <name type="scientific">Rhodovastum atsumiense</name>
    <dbReference type="NCBI Taxonomy" id="504468"/>
    <lineage>
        <taxon>Bacteria</taxon>
        <taxon>Pseudomonadati</taxon>
        <taxon>Pseudomonadota</taxon>
        <taxon>Alphaproteobacteria</taxon>
        <taxon>Acetobacterales</taxon>
        <taxon>Acetobacteraceae</taxon>
        <taxon>Rhodovastum</taxon>
    </lineage>
</organism>
<dbReference type="PRINTS" id="PR00598">
    <property type="entry name" value="HTHMARR"/>
</dbReference>
<keyword evidence="2" id="KW-0963">Cytoplasm</keyword>
<protein>
    <submittedName>
        <fullName evidence="7">MarR family transcriptional regulator</fullName>
    </submittedName>
</protein>
<dbReference type="Proteomes" id="UP000325255">
    <property type="component" value="Unassembled WGS sequence"/>
</dbReference>
<feature type="domain" description="HTH marR-type" evidence="6">
    <location>
        <begin position="24"/>
        <end position="158"/>
    </location>
</feature>
<keyword evidence="3" id="KW-0805">Transcription regulation</keyword>
<dbReference type="InterPro" id="IPR000835">
    <property type="entry name" value="HTH_MarR-typ"/>
</dbReference>
<evidence type="ECO:0000256" key="2">
    <source>
        <dbReference type="ARBA" id="ARBA00022490"/>
    </source>
</evidence>
<dbReference type="InterPro" id="IPR055166">
    <property type="entry name" value="Transc_reg_Sar_Rot_HTH"/>
</dbReference>
<dbReference type="Pfam" id="PF22381">
    <property type="entry name" value="Staph_reg_Sar_Rot"/>
    <property type="match status" value="1"/>
</dbReference>
<dbReference type="FunFam" id="1.10.10.10:FF:000163">
    <property type="entry name" value="MarR family transcriptional regulator"/>
    <property type="match status" value="1"/>
</dbReference>
<accession>A0A5M6ISE0</accession>
<dbReference type="InterPro" id="IPR039422">
    <property type="entry name" value="MarR/SlyA-like"/>
</dbReference>
<keyword evidence="5" id="KW-0804">Transcription</keyword>
<keyword evidence="8" id="KW-1185">Reference proteome</keyword>
<keyword evidence="4" id="KW-0238">DNA-binding</keyword>
<dbReference type="PANTHER" id="PTHR33164">
    <property type="entry name" value="TRANSCRIPTIONAL REGULATOR, MARR FAMILY"/>
    <property type="match status" value="1"/>
</dbReference>
<dbReference type="SUPFAM" id="SSF46785">
    <property type="entry name" value="Winged helix' DNA-binding domain"/>
    <property type="match status" value="1"/>
</dbReference>
<dbReference type="GO" id="GO:0003677">
    <property type="term" value="F:DNA binding"/>
    <property type="evidence" value="ECO:0007669"/>
    <property type="project" value="UniProtKB-KW"/>
</dbReference>
<name>A0A5M6ISE0_9PROT</name>
<proteinExistence type="predicted"/>
<comment type="subcellular location">
    <subcellularLocation>
        <location evidence="1">Cytoplasm</location>
    </subcellularLocation>
</comment>
<dbReference type="EMBL" id="VWPK01000023">
    <property type="protein sequence ID" value="KAA5611223.1"/>
    <property type="molecule type" value="Genomic_DNA"/>
</dbReference>
<evidence type="ECO:0000256" key="5">
    <source>
        <dbReference type="ARBA" id="ARBA00023163"/>
    </source>
</evidence>
<dbReference type="Gene3D" id="1.10.10.10">
    <property type="entry name" value="Winged helix-like DNA-binding domain superfamily/Winged helix DNA-binding domain"/>
    <property type="match status" value="1"/>
</dbReference>
<dbReference type="InterPro" id="IPR036390">
    <property type="entry name" value="WH_DNA-bd_sf"/>
</dbReference>
<dbReference type="GO" id="GO:0006950">
    <property type="term" value="P:response to stress"/>
    <property type="evidence" value="ECO:0007669"/>
    <property type="project" value="TreeGrafter"/>
</dbReference>
<dbReference type="AlphaFoldDB" id="A0A5M6ISE0"/>
<dbReference type="InterPro" id="IPR036388">
    <property type="entry name" value="WH-like_DNA-bd_sf"/>
</dbReference>
<evidence type="ECO:0000256" key="4">
    <source>
        <dbReference type="ARBA" id="ARBA00023125"/>
    </source>
</evidence>
<evidence type="ECO:0000256" key="1">
    <source>
        <dbReference type="ARBA" id="ARBA00004496"/>
    </source>
</evidence>
<evidence type="ECO:0000313" key="8">
    <source>
        <dbReference type="Proteomes" id="UP000325255"/>
    </source>
</evidence>
<gene>
    <name evidence="7" type="ORF">F1189_15760</name>
</gene>
<dbReference type="SMART" id="SM00347">
    <property type="entry name" value="HTH_MARR"/>
    <property type="match status" value="1"/>
</dbReference>
<dbReference type="GO" id="GO:0005737">
    <property type="term" value="C:cytoplasm"/>
    <property type="evidence" value="ECO:0007669"/>
    <property type="project" value="UniProtKB-SubCell"/>
</dbReference>
<dbReference type="PROSITE" id="PS50995">
    <property type="entry name" value="HTH_MARR_2"/>
    <property type="match status" value="1"/>
</dbReference>